<feature type="region of interest" description="Disordered" evidence="8">
    <location>
        <begin position="54"/>
        <end position="110"/>
    </location>
</feature>
<keyword evidence="4" id="KW-0378">Hydrolase</keyword>
<evidence type="ECO:0000256" key="2">
    <source>
        <dbReference type="ARBA" id="ARBA00022670"/>
    </source>
</evidence>
<accession>A0AAE8N8X1</accession>
<keyword evidence="10" id="KW-1185">Reference proteome</keyword>
<evidence type="ECO:0000256" key="1">
    <source>
        <dbReference type="ARBA" id="ARBA00008136"/>
    </source>
</evidence>
<dbReference type="Pfam" id="PF02586">
    <property type="entry name" value="SRAP"/>
    <property type="match status" value="1"/>
</dbReference>
<comment type="caution">
    <text evidence="9">The sequence shown here is derived from an EMBL/GenBank/DDBJ whole genome shotgun (WGS) entry which is preliminary data.</text>
</comment>
<keyword evidence="6" id="KW-0238">DNA-binding</keyword>
<dbReference type="GO" id="GO:0008233">
    <property type="term" value="F:peptidase activity"/>
    <property type="evidence" value="ECO:0007669"/>
    <property type="project" value="UniProtKB-KW"/>
</dbReference>
<organism evidence="9 10">
    <name type="scientific">Cephalotrichum gorgonifer</name>
    <dbReference type="NCBI Taxonomy" id="2041049"/>
    <lineage>
        <taxon>Eukaryota</taxon>
        <taxon>Fungi</taxon>
        <taxon>Dikarya</taxon>
        <taxon>Ascomycota</taxon>
        <taxon>Pezizomycotina</taxon>
        <taxon>Sordariomycetes</taxon>
        <taxon>Hypocreomycetidae</taxon>
        <taxon>Microascales</taxon>
        <taxon>Microascaceae</taxon>
        <taxon>Cephalotrichum</taxon>
    </lineage>
</organism>
<evidence type="ECO:0000256" key="3">
    <source>
        <dbReference type="ARBA" id="ARBA00022763"/>
    </source>
</evidence>
<dbReference type="EMBL" id="ONZQ02000018">
    <property type="protein sequence ID" value="SPO07150.1"/>
    <property type="molecule type" value="Genomic_DNA"/>
</dbReference>
<evidence type="ECO:0000256" key="5">
    <source>
        <dbReference type="ARBA" id="ARBA00023124"/>
    </source>
</evidence>
<dbReference type="InterPro" id="IPR036590">
    <property type="entry name" value="SRAP-like"/>
</dbReference>
<keyword evidence="3" id="KW-0227">DNA damage</keyword>
<dbReference type="GO" id="GO:0003697">
    <property type="term" value="F:single-stranded DNA binding"/>
    <property type="evidence" value="ECO:0007669"/>
    <property type="project" value="InterPro"/>
</dbReference>
<evidence type="ECO:0000256" key="6">
    <source>
        <dbReference type="ARBA" id="ARBA00023125"/>
    </source>
</evidence>
<protein>
    <submittedName>
        <fullName evidence="9">Related to DUF159 domain protein</fullName>
    </submittedName>
</protein>
<dbReference type="PANTHER" id="PTHR13604">
    <property type="entry name" value="DC12-RELATED"/>
    <property type="match status" value="1"/>
</dbReference>
<evidence type="ECO:0000313" key="10">
    <source>
        <dbReference type="Proteomes" id="UP001187682"/>
    </source>
</evidence>
<comment type="similarity">
    <text evidence="1">Belongs to the SOS response-associated peptidase family.</text>
</comment>
<evidence type="ECO:0000313" key="9">
    <source>
        <dbReference type="EMBL" id="SPO07150.1"/>
    </source>
</evidence>
<feature type="region of interest" description="Disordered" evidence="8">
    <location>
        <begin position="313"/>
        <end position="430"/>
    </location>
</feature>
<gene>
    <name evidence="9" type="ORF">DNG_09844</name>
</gene>
<keyword evidence="2" id="KW-0645">Protease</keyword>
<evidence type="ECO:0000256" key="8">
    <source>
        <dbReference type="SAM" id="MobiDB-lite"/>
    </source>
</evidence>
<dbReference type="GO" id="GO:0006508">
    <property type="term" value="P:proteolysis"/>
    <property type="evidence" value="ECO:0007669"/>
    <property type="project" value="UniProtKB-KW"/>
</dbReference>
<keyword evidence="7" id="KW-0456">Lyase</keyword>
<dbReference type="PANTHER" id="PTHR13604:SF0">
    <property type="entry name" value="ABASIC SITE PROCESSING PROTEIN HMCES"/>
    <property type="match status" value="1"/>
</dbReference>
<dbReference type="SUPFAM" id="SSF143081">
    <property type="entry name" value="BB1717-like"/>
    <property type="match status" value="1"/>
</dbReference>
<proteinExistence type="inferred from homology"/>
<name>A0AAE8N8X1_9PEZI</name>
<dbReference type="InterPro" id="IPR003738">
    <property type="entry name" value="SRAP"/>
</dbReference>
<sequence length="430" mass="47578">MCGRYVLAMRAYQARKYLEDRDMPVWDAPDDESDDAPRQSYNFAPGYYGVVYRADVPDGGARPGQFQAAPPSSRDQGQAEAEDGTVAEPNEGVPTAATETTSGDEAAPPAARYKIQSMKWGLIPSWTKRNPGYGSLMKTINCRSDSLSSPGGMWTSMKMRKRCIVIADGFYEWLKVGPKEKVPHYIKRKDGQPMLFAGLWDCVRYEDSDDKLYTYTVITVDSNPQLKFLHDRMPAILEPASKELFTWIDPTRTAWTRELQDVLRPTSVELEVYPVSKEVGKVGNNSPSFIIPVASKENKSNIANFFAKAEARKTEKKSVPDVAPATPEVRREKGGGGSEGDDDWDVIKKEELEDTFPATKRMASPESSTAVETPSKTPATTSPRKAAKLSTAASPRKTTKLSATSNGTKMPLRQNQEGSQKITNFFAKTT</sequence>
<dbReference type="GO" id="GO:0016829">
    <property type="term" value="F:lyase activity"/>
    <property type="evidence" value="ECO:0007669"/>
    <property type="project" value="UniProtKB-KW"/>
</dbReference>
<evidence type="ECO:0000256" key="7">
    <source>
        <dbReference type="ARBA" id="ARBA00023239"/>
    </source>
</evidence>
<dbReference type="AlphaFoldDB" id="A0AAE8N8X1"/>
<keyword evidence="5" id="KW-0190">Covalent protein-DNA linkage</keyword>
<feature type="compositionally biased region" description="Polar residues" evidence="8">
    <location>
        <begin position="400"/>
        <end position="430"/>
    </location>
</feature>
<dbReference type="Gene3D" id="3.90.1680.10">
    <property type="entry name" value="SOS response associated peptidase-like"/>
    <property type="match status" value="1"/>
</dbReference>
<dbReference type="GO" id="GO:0106300">
    <property type="term" value="P:protein-DNA covalent cross-linking repair"/>
    <property type="evidence" value="ECO:0007669"/>
    <property type="project" value="InterPro"/>
</dbReference>
<feature type="compositionally biased region" description="Polar residues" evidence="8">
    <location>
        <begin position="365"/>
        <end position="383"/>
    </location>
</feature>
<dbReference type="Proteomes" id="UP001187682">
    <property type="component" value="Unassembled WGS sequence"/>
</dbReference>
<reference evidence="9" key="1">
    <citation type="submission" date="2018-03" db="EMBL/GenBank/DDBJ databases">
        <authorList>
            <person name="Guldener U."/>
        </authorList>
    </citation>
    <scope>NUCLEOTIDE SEQUENCE</scope>
</reference>
<evidence type="ECO:0000256" key="4">
    <source>
        <dbReference type="ARBA" id="ARBA00022801"/>
    </source>
</evidence>